<name>A0AC61QX97_9FIRM</name>
<reference evidence="1" key="1">
    <citation type="submission" date="2019-04" db="EMBL/GenBank/DDBJ databases">
        <title>Microbes associate with the intestines of laboratory mice.</title>
        <authorList>
            <person name="Navarre W."/>
            <person name="Wong E."/>
            <person name="Huang K."/>
            <person name="Tropini C."/>
            <person name="Ng K."/>
            <person name="Yu B."/>
        </authorList>
    </citation>
    <scope>NUCLEOTIDE SEQUENCE</scope>
    <source>
        <strain evidence="1">NM72_1-8</strain>
    </source>
</reference>
<comment type="caution">
    <text evidence="1">The sequence shown here is derived from an EMBL/GenBank/DDBJ whole genome shotgun (WGS) entry which is preliminary data.</text>
</comment>
<accession>A0AC61QX97</accession>
<keyword evidence="2" id="KW-1185">Reference proteome</keyword>
<proteinExistence type="predicted"/>
<dbReference type="EMBL" id="SRZB01000048">
    <property type="protein sequence ID" value="TGX96774.1"/>
    <property type="molecule type" value="Genomic_DNA"/>
</dbReference>
<protein>
    <submittedName>
        <fullName evidence="1">DUF488 family protein</fullName>
    </submittedName>
</protein>
<evidence type="ECO:0000313" key="1">
    <source>
        <dbReference type="EMBL" id="TGX96774.1"/>
    </source>
</evidence>
<dbReference type="Proteomes" id="UP000307720">
    <property type="component" value="Unassembled WGS sequence"/>
</dbReference>
<organism evidence="1 2">
    <name type="scientific">Hominisplanchenecus murintestinalis</name>
    <dbReference type="NCBI Taxonomy" id="2941517"/>
    <lineage>
        <taxon>Bacteria</taxon>
        <taxon>Bacillati</taxon>
        <taxon>Bacillota</taxon>
        <taxon>Clostridia</taxon>
        <taxon>Lachnospirales</taxon>
        <taxon>Lachnospiraceae</taxon>
        <taxon>Hominisplanchenecus</taxon>
    </lineage>
</organism>
<sequence length="144" mass="16685">MITVTDIRNVNYAAYDEVWAIVRSLKNPGRMKHVPELSPSWALFKKYLQLRDTGKWNADAFRSIYVPTFLKEMSGIEPKRKLSELAELDRQGKRICLVCFCQDETLCHRSIIAGILQYMGVQVQNVKGDYSKYGSRGEDYERNN</sequence>
<evidence type="ECO:0000313" key="2">
    <source>
        <dbReference type="Proteomes" id="UP000307720"/>
    </source>
</evidence>
<gene>
    <name evidence="1" type="ORF">E5357_15095</name>
</gene>